<dbReference type="SUPFAM" id="SSF55136">
    <property type="entry name" value="Probable bacterial effector-binding domain"/>
    <property type="match status" value="1"/>
</dbReference>
<dbReference type="InterPro" id="IPR019587">
    <property type="entry name" value="Polyketide_cyclase/dehydratase"/>
</dbReference>
<evidence type="ECO:0000313" key="1">
    <source>
        <dbReference type="EMBL" id="SEN92001.1"/>
    </source>
</evidence>
<keyword evidence="2" id="KW-1185">Reference proteome</keyword>
<proteinExistence type="predicted"/>
<dbReference type="Pfam" id="PF10604">
    <property type="entry name" value="Polyketide_cyc2"/>
    <property type="match status" value="1"/>
</dbReference>
<sequence>MRILKYLFLLLLLSFVALSIFVATQKGDFTVERSKIINSPKSTVYNYVNDYRNWEDFSSWITEDPEIKITYPKKTIGPGASYSWEGKEGIGEVKTLFVKENDSISQIMNYDGTESSVFWSFKDTLGGTKVTWKTIGKMSFSMKVLTTFNGGIDRIIGKIYEKSLTNLDKTLDFEINTHSVKVNGLAKKLGTFYLKQTFTSKISSVTKNSRIVFPKIITFCKQNNIELNGKPFIIYHTYDLVNGLTKVSFCVPIKSEILTSSGSDILAGKLEPFDAVKTTLTGDYSHTKKALDKAKEYINTNKIITDPTFSHLESYNISRTEIKNPSKWVTEIYFPIKPKVIPVNNYIPAAIQKAEAVKAPEPVINNTEEESEF</sequence>
<dbReference type="Gene3D" id="3.20.80.10">
    <property type="entry name" value="Regulatory factor, effector binding domain"/>
    <property type="match status" value="1"/>
</dbReference>
<name>A0A1H8KH17_9FLAO</name>
<protein>
    <submittedName>
        <fullName evidence="1">Polyketide cyclase / dehydrase and lipid transport</fullName>
    </submittedName>
</protein>
<dbReference type="AlphaFoldDB" id="A0A1H8KH17"/>
<dbReference type="STRING" id="604089.SAMN04487942_1163"/>
<dbReference type="InterPro" id="IPR023393">
    <property type="entry name" value="START-like_dom_sf"/>
</dbReference>
<dbReference type="RefSeq" id="WP_091166615.1">
    <property type="nucleotide sequence ID" value="NZ_CBCSFM010000003.1"/>
</dbReference>
<dbReference type="Proteomes" id="UP000198657">
    <property type="component" value="Unassembled WGS sequence"/>
</dbReference>
<reference evidence="2" key="1">
    <citation type="submission" date="2016-10" db="EMBL/GenBank/DDBJ databases">
        <authorList>
            <person name="Varghese N."/>
            <person name="Submissions S."/>
        </authorList>
    </citation>
    <scope>NUCLEOTIDE SEQUENCE [LARGE SCALE GENOMIC DNA]</scope>
    <source>
        <strain evidence="2">CGMCC 1.8704</strain>
    </source>
</reference>
<dbReference type="InterPro" id="IPR011256">
    <property type="entry name" value="Reg_factor_effector_dom_sf"/>
</dbReference>
<dbReference type="OrthoDB" id="9807923at2"/>
<evidence type="ECO:0000313" key="2">
    <source>
        <dbReference type="Proteomes" id="UP000198657"/>
    </source>
</evidence>
<dbReference type="EMBL" id="FODN01000002">
    <property type="protein sequence ID" value="SEN92001.1"/>
    <property type="molecule type" value="Genomic_DNA"/>
</dbReference>
<accession>A0A1H8KH17</accession>
<dbReference type="CDD" id="cd07818">
    <property type="entry name" value="SRPBCC_1"/>
    <property type="match status" value="1"/>
</dbReference>
<dbReference type="SUPFAM" id="SSF55961">
    <property type="entry name" value="Bet v1-like"/>
    <property type="match status" value="1"/>
</dbReference>
<dbReference type="Gene3D" id="3.30.530.20">
    <property type="match status" value="1"/>
</dbReference>
<organism evidence="1 2">
    <name type="scientific">Flavobacterium sinopsychrotolerans</name>
    <dbReference type="NCBI Taxonomy" id="604089"/>
    <lineage>
        <taxon>Bacteria</taxon>
        <taxon>Pseudomonadati</taxon>
        <taxon>Bacteroidota</taxon>
        <taxon>Flavobacteriia</taxon>
        <taxon>Flavobacteriales</taxon>
        <taxon>Flavobacteriaceae</taxon>
        <taxon>Flavobacterium</taxon>
    </lineage>
</organism>
<gene>
    <name evidence="1" type="ORF">SAMN04487942_1163</name>
</gene>